<dbReference type="OrthoDB" id="9971976at2759"/>
<keyword evidence="3 6" id="KW-0812">Transmembrane</keyword>
<dbReference type="Proteomes" id="UP000681722">
    <property type="component" value="Unassembled WGS sequence"/>
</dbReference>
<dbReference type="Pfam" id="PF03073">
    <property type="entry name" value="TspO_MBR"/>
    <property type="match status" value="1"/>
</dbReference>
<comment type="caution">
    <text evidence="7">The sequence shown here is derived from an EMBL/GenBank/DDBJ whole genome shotgun (WGS) entry which is preliminary data.</text>
</comment>
<dbReference type="InterPro" id="IPR004307">
    <property type="entry name" value="TspO_MBR"/>
</dbReference>
<comment type="subcellular location">
    <subcellularLocation>
        <location evidence="1">Membrane</location>
        <topology evidence="1">Multi-pass membrane protein</topology>
    </subcellularLocation>
</comment>
<dbReference type="FunFam" id="1.20.1260.100:FF:000001">
    <property type="entry name" value="translocator protein 2"/>
    <property type="match status" value="1"/>
</dbReference>
<proteinExistence type="inferred from homology"/>
<protein>
    <submittedName>
        <fullName evidence="7">Uncharacterized protein</fullName>
    </submittedName>
</protein>
<keyword evidence="5 6" id="KW-0472">Membrane</keyword>
<name>A0A814DIA2_9BILA</name>
<evidence type="ECO:0000256" key="5">
    <source>
        <dbReference type="ARBA" id="ARBA00023136"/>
    </source>
</evidence>
<feature type="transmembrane region" description="Helical" evidence="6">
    <location>
        <begin position="40"/>
        <end position="62"/>
    </location>
</feature>
<dbReference type="InterPro" id="IPR038330">
    <property type="entry name" value="TspO/MBR-related_sf"/>
</dbReference>
<evidence type="ECO:0000256" key="3">
    <source>
        <dbReference type="ARBA" id="ARBA00022692"/>
    </source>
</evidence>
<feature type="transmembrane region" description="Helical" evidence="6">
    <location>
        <begin position="74"/>
        <end position="94"/>
    </location>
</feature>
<evidence type="ECO:0000313" key="7">
    <source>
        <dbReference type="EMBL" id="CAF0955830.1"/>
    </source>
</evidence>
<sequence length="237" mass="27141">MVMSWFSFFAYLFFPQIGGIVGGIITATQKIKKPSWRPPNAVFGPVWTIVYCLMGYSSYLIARDSSGSVRHSALFFYGTQLILNWIWSPIFFLFHQLGLATTVILALLVNILICIVQFWPINQTASLLMVPYAVWVGFASALTISIWRMNSTNDIRKQAIPNTNDFDFDREEAVEFLKRAFLHPGKTKCEEQKREASEKYEERCEPSINKISGSRYCPDIKTWKAFKNYEIGNGMGK</sequence>
<dbReference type="PANTHER" id="PTHR10057">
    <property type="entry name" value="PERIPHERAL-TYPE BENZODIAZEPINE RECEPTOR"/>
    <property type="match status" value="1"/>
</dbReference>
<organism evidence="7 9">
    <name type="scientific">Didymodactylos carnosus</name>
    <dbReference type="NCBI Taxonomy" id="1234261"/>
    <lineage>
        <taxon>Eukaryota</taxon>
        <taxon>Metazoa</taxon>
        <taxon>Spiralia</taxon>
        <taxon>Gnathifera</taxon>
        <taxon>Rotifera</taxon>
        <taxon>Eurotatoria</taxon>
        <taxon>Bdelloidea</taxon>
        <taxon>Philodinida</taxon>
        <taxon>Philodinidae</taxon>
        <taxon>Didymodactylos</taxon>
    </lineage>
</organism>
<feature type="transmembrane region" description="Helical" evidence="6">
    <location>
        <begin position="99"/>
        <end position="119"/>
    </location>
</feature>
<dbReference type="GO" id="GO:0005741">
    <property type="term" value="C:mitochondrial outer membrane"/>
    <property type="evidence" value="ECO:0007669"/>
    <property type="project" value="TreeGrafter"/>
</dbReference>
<keyword evidence="9" id="KW-1185">Reference proteome</keyword>
<evidence type="ECO:0000256" key="2">
    <source>
        <dbReference type="ARBA" id="ARBA00007524"/>
    </source>
</evidence>
<gene>
    <name evidence="7" type="ORF">GPM918_LOCUS11491</name>
    <name evidence="8" type="ORF">SRO942_LOCUS11490</name>
</gene>
<evidence type="ECO:0000313" key="9">
    <source>
        <dbReference type="Proteomes" id="UP000663829"/>
    </source>
</evidence>
<dbReference type="AlphaFoldDB" id="A0A814DIA2"/>
<evidence type="ECO:0000256" key="4">
    <source>
        <dbReference type="ARBA" id="ARBA00022989"/>
    </source>
</evidence>
<dbReference type="Gene3D" id="1.20.1260.100">
    <property type="entry name" value="TspO/MBR protein"/>
    <property type="match status" value="1"/>
</dbReference>
<keyword evidence="4 6" id="KW-1133">Transmembrane helix</keyword>
<dbReference type="CDD" id="cd15904">
    <property type="entry name" value="TSPO_MBR"/>
    <property type="match status" value="1"/>
</dbReference>
<evidence type="ECO:0000256" key="6">
    <source>
        <dbReference type="SAM" id="Phobius"/>
    </source>
</evidence>
<dbReference type="EMBL" id="CAJOBC010002393">
    <property type="protein sequence ID" value="CAF3730851.1"/>
    <property type="molecule type" value="Genomic_DNA"/>
</dbReference>
<feature type="transmembrane region" description="Helical" evidence="6">
    <location>
        <begin position="125"/>
        <end position="147"/>
    </location>
</feature>
<reference evidence="7" key="1">
    <citation type="submission" date="2021-02" db="EMBL/GenBank/DDBJ databases">
        <authorList>
            <person name="Nowell W R."/>
        </authorList>
    </citation>
    <scope>NUCLEOTIDE SEQUENCE</scope>
</reference>
<evidence type="ECO:0000313" key="8">
    <source>
        <dbReference type="EMBL" id="CAF3730851.1"/>
    </source>
</evidence>
<dbReference type="GO" id="GO:0033013">
    <property type="term" value="P:tetrapyrrole metabolic process"/>
    <property type="evidence" value="ECO:0007669"/>
    <property type="project" value="UniProtKB-ARBA"/>
</dbReference>
<dbReference type="EMBL" id="CAJNOQ010002394">
    <property type="protein sequence ID" value="CAF0955830.1"/>
    <property type="molecule type" value="Genomic_DNA"/>
</dbReference>
<comment type="similarity">
    <text evidence="2">Belongs to the TspO/BZRP family.</text>
</comment>
<feature type="transmembrane region" description="Helical" evidence="6">
    <location>
        <begin position="6"/>
        <end position="28"/>
    </location>
</feature>
<evidence type="ECO:0000256" key="1">
    <source>
        <dbReference type="ARBA" id="ARBA00004141"/>
    </source>
</evidence>
<accession>A0A814DIA2</accession>
<dbReference type="Proteomes" id="UP000663829">
    <property type="component" value="Unassembled WGS sequence"/>
</dbReference>
<dbReference type="PANTHER" id="PTHR10057:SF0">
    <property type="entry name" value="TRANSLOCATOR PROTEIN"/>
    <property type="match status" value="1"/>
</dbReference>